<dbReference type="GO" id="GO:0005524">
    <property type="term" value="F:ATP binding"/>
    <property type="evidence" value="ECO:0007669"/>
    <property type="project" value="UniProtKB-KW"/>
</dbReference>
<accession>A0ABY7JPZ4</accession>
<dbReference type="InterPro" id="IPR027417">
    <property type="entry name" value="P-loop_NTPase"/>
</dbReference>
<keyword evidence="2" id="KW-0547">Nucleotide-binding</keyword>
<dbReference type="EMBL" id="CP114052">
    <property type="protein sequence ID" value="WAW15433.1"/>
    <property type="molecule type" value="Genomic_DNA"/>
</dbReference>
<keyword evidence="3" id="KW-1185">Reference proteome</keyword>
<dbReference type="SUPFAM" id="SSF52540">
    <property type="entry name" value="P-loop containing nucleoside triphosphate hydrolases"/>
    <property type="match status" value="1"/>
</dbReference>
<keyword evidence="2" id="KW-0067">ATP-binding</keyword>
<dbReference type="Pfam" id="PF13479">
    <property type="entry name" value="AAA_24"/>
    <property type="match status" value="1"/>
</dbReference>
<dbReference type="Proteomes" id="UP001164187">
    <property type="component" value="Chromosome"/>
</dbReference>
<feature type="compositionally biased region" description="Basic and acidic residues" evidence="1">
    <location>
        <begin position="308"/>
        <end position="317"/>
    </location>
</feature>
<evidence type="ECO:0000313" key="3">
    <source>
        <dbReference type="Proteomes" id="UP001164187"/>
    </source>
</evidence>
<proteinExistence type="predicted"/>
<feature type="compositionally biased region" description="Basic and acidic residues" evidence="1">
    <location>
        <begin position="257"/>
        <end position="297"/>
    </location>
</feature>
<gene>
    <name evidence="2" type="ORF">O0R46_03025</name>
</gene>
<name>A0ABY7JPZ4_9FIRM</name>
<evidence type="ECO:0000313" key="2">
    <source>
        <dbReference type="EMBL" id="WAW15433.1"/>
    </source>
</evidence>
<organism evidence="2 3">
    <name type="scientific">Peptostreptococcus equinus</name>
    <dbReference type="NCBI Taxonomy" id="3003601"/>
    <lineage>
        <taxon>Bacteria</taxon>
        <taxon>Bacillati</taxon>
        <taxon>Bacillota</taxon>
        <taxon>Clostridia</taxon>
        <taxon>Peptostreptococcales</taxon>
        <taxon>Peptostreptococcaceae</taxon>
        <taxon>Peptostreptococcus</taxon>
    </lineage>
</organism>
<sequence length="384" mass="43429">MLPGVTRGKVEKAQRVVVYGTEGVGKSTFASKFPEAVFIDVEEGSNDLDVLRAPTPQSYAALKDFLGKLKKVRPFLFRTIVIDTADWTERLIIKDICSRYKLDGIEGLGWGKGYTYLEEEFGRFLNSLQEFIDMGVNVVICAHAKINKFEQPDEMGAYDRWELKLQKKTSPLLKEWADMLLFANYETHVINIDNQGAVKGKNKAQGGKRVMYTTHTPAWDAKNRKGLPDKMDFDYNQIGIFFEKDLRLESIKAKPNEVPRNEPVKEVPVKEESKYESVKEKVEEPKQDLPIRTESGAEFKPTNEPTPFEDKKEESKEAPQLVKNKALNELMVANNVSVEQIQNVVSAKGYYPAGTPIENYDPGFIDGVLVGAWSQVYKMIKGGN</sequence>
<reference evidence="2" key="1">
    <citation type="submission" date="2022-12" db="EMBL/GenBank/DDBJ databases">
        <title>Peptostreptococcus.</title>
        <authorList>
            <person name="Lee S.H."/>
        </authorList>
    </citation>
    <scope>NUCLEOTIDE SEQUENCE</scope>
    <source>
        <strain evidence="2">CBA3647</strain>
    </source>
</reference>
<protein>
    <submittedName>
        <fullName evidence="2">ATP-binding protein</fullName>
    </submittedName>
</protein>
<dbReference type="RefSeq" id="WP_269312106.1">
    <property type="nucleotide sequence ID" value="NZ_CP114052.1"/>
</dbReference>
<evidence type="ECO:0000256" key="1">
    <source>
        <dbReference type="SAM" id="MobiDB-lite"/>
    </source>
</evidence>
<feature type="region of interest" description="Disordered" evidence="1">
    <location>
        <begin position="257"/>
        <end position="318"/>
    </location>
</feature>